<reference evidence="3" key="1">
    <citation type="journal article" date="2022" name="Int. J. Syst. Evol. Microbiol.">
        <title>Anaeromyxobacter oryzae sp. nov., Anaeromyxobacter diazotrophicus sp. nov. and Anaeromyxobacter paludicola sp. nov., isolated from paddy soils.</title>
        <authorList>
            <person name="Itoh H."/>
            <person name="Xu Z."/>
            <person name="Mise K."/>
            <person name="Masuda Y."/>
            <person name="Ushijima N."/>
            <person name="Hayakawa C."/>
            <person name="Shiratori Y."/>
            <person name="Senoo K."/>
        </authorList>
    </citation>
    <scope>NUCLEOTIDE SEQUENCE [LARGE SCALE GENOMIC DNA]</scope>
    <source>
        <strain evidence="3">Red630</strain>
    </source>
</reference>
<sequence length="195" mass="20625">MTLRLELAELGLPALDALDVDALAVFVGPERPLQGLAGFADWRLCGALSRAIREHHFDGGYGEALLIPSAGRLPVDRIFCFGTGEAPLDAAAYGALLGKACEAMQRARSEAFATSLPPARAEGEGAVPAARLWVEACARFQGRRQVLLGDSRALARDLGVAKQALGADIDVLLPTARVEMPPRPMSLPPPGHVVR</sequence>
<evidence type="ECO:0000259" key="1">
    <source>
        <dbReference type="Pfam" id="PF02789"/>
    </source>
</evidence>
<proteinExistence type="predicted"/>
<protein>
    <recommendedName>
        <fullName evidence="1">Peptidase M17 leucyl aminopeptidase N-terminal domain-containing protein</fullName>
    </recommendedName>
</protein>
<dbReference type="EMBL" id="AP025592">
    <property type="protein sequence ID" value="BDG06931.1"/>
    <property type="molecule type" value="Genomic_DNA"/>
</dbReference>
<dbReference type="Proteomes" id="UP001162734">
    <property type="component" value="Chromosome"/>
</dbReference>
<dbReference type="SUPFAM" id="SSF52949">
    <property type="entry name" value="Macro domain-like"/>
    <property type="match status" value="1"/>
</dbReference>
<dbReference type="Gene3D" id="3.40.220.10">
    <property type="entry name" value="Leucine Aminopeptidase, subunit E, domain 1"/>
    <property type="match status" value="1"/>
</dbReference>
<organism evidence="2 3">
    <name type="scientific">Anaeromyxobacter paludicola</name>
    <dbReference type="NCBI Taxonomy" id="2918171"/>
    <lineage>
        <taxon>Bacteria</taxon>
        <taxon>Pseudomonadati</taxon>
        <taxon>Myxococcota</taxon>
        <taxon>Myxococcia</taxon>
        <taxon>Myxococcales</taxon>
        <taxon>Cystobacterineae</taxon>
        <taxon>Anaeromyxobacteraceae</taxon>
        <taxon>Anaeromyxobacter</taxon>
    </lineage>
</organism>
<evidence type="ECO:0000313" key="2">
    <source>
        <dbReference type="EMBL" id="BDG06931.1"/>
    </source>
</evidence>
<gene>
    <name evidence="2" type="ORF">AMPC_00440</name>
</gene>
<keyword evidence="3" id="KW-1185">Reference proteome</keyword>
<accession>A0ABM7X554</accession>
<name>A0ABM7X554_9BACT</name>
<dbReference type="InterPro" id="IPR008283">
    <property type="entry name" value="Peptidase_M17_N"/>
</dbReference>
<feature type="domain" description="Peptidase M17 leucyl aminopeptidase N-terminal" evidence="1">
    <location>
        <begin position="25"/>
        <end position="135"/>
    </location>
</feature>
<evidence type="ECO:0000313" key="3">
    <source>
        <dbReference type="Proteomes" id="UP001162734"/>
    </source>
</evidence>
<dbReference type="RefSeq" id="WP_248343512.1">
    <property type="nucleotide sequence ID" value="NZ_AP025592.1"/>
</dbReference>
<dbReference type="Pfam" id="PF02789">
    <property type="entry name" value="Peptidase_M17_N"/>
    <property type="match status" value="1"/>
</dbReference>
<dbReference type="InterPro" id="IPR043472">
    <property type="entry name" value="Macro_dom-like"/>
</dbReference>